<gene>
    <name evidence="1" type="ORF">QAD02_000802</name>
</gene>
<comment type="caution">
    <text evidence="1">The sequence shown here is derived from an EMBL/GenBank/DDBJ whole genome shotgun (WGS) entry which is preliminary data.</text>
</comment>
<accession>A0ACC2NFH2</accession>
<reference evidence="1" key="1">
    <citation type="submission" date="2023-04" db="EMBL/GenBank/DDBJ databases">
        <title>A chromosome-level genome assembly of the parasitoid wasp Eretmocerus hayati.</title>
        <authorList>
            <person name="Zhong Y."/>
            <person name="Liu S."/>
            <person name="Liu Y."/>
        </authorList>
    </citation>
    <scope>NUCLEOTIDE SEQUENCE</scope>
    <source>
        <strain evidence="1">ZJU_SS_LIU_2023</strain>
    </source>
</reference>
<organism evidence="1 2">
    <name type="scientific">Eretmocerus hayati</name>
    <dbReference type="NCBI Taxonomy" id="131215"/>
    <lineage>
        <taxon>Eukaryota</taxon>
        <taxon>Metazoa</taxon>
        <taxon>Ecdysozoa</taxon>
        <taxon>Arthropoda</taxon>
        <taxon>Hexapoda</taxon>
        <taxon>Insecta</taxon>
        <taxon>Pterygota</taxon>
        <taxon>Neoptera</taxon>
        <taxon>Endopterygota</taxon>
        <taxon>Hymenoptera</taxon>
        <taxon>Apocrita</taxon>
        <taxon>Proctotrupomorpha</taxon>
        <taxon>Chalcidoidea</taxon>
        <taxon>Aphelinidae</taxon>
        <taxon>Aphelininae</taxon>
        <taxon>Eretmocerus</taxon>
    </lineage>
</organism>
<sequence>MEKRGRPLSPPSTDSESPARKRSAAVETSAKLEYDSSNSQDPDDREHDSDIENTSLGQAADDVDSTDGDEESIAPTQNSSADDLDSTQENSFRENADDDHDSIRHDSSGDDE</sequence>
<evidence type="ECO:0000313" key="1">
    <source>
        <dbReference type="EMBL" id="KAJ8669543.1"/>
    </source>
</evidence>
<evidence type="ECO:0000313" key="2">
    <source>
        <dbReference type="Proteomes" id="UP001239111"/>
    </source>
</evidence>
<dbReference type="EMBL" id="CM056743">
    <property type="protein sequence ID" value="KAJ8669543.1"/>
    <property type="molecule type" value="Genomic_DNA"/>
</dbReference>
<dbReference type="Proteomes" id="UP001239111">
    <property type="component" value="Chromosome 3"/>
</dbReference>
<protein>
    <submittedName>
        <fullName evidence="1">Uncharacterized protein</fullName>
    </submittedName>
</protein>
<name>A0ACC2NFH2_9HYME</name>
<proteinExistence type="predicted"/>
<keyword evidence="2" id="KW-1185">Reference proteome</keyword>